<accession>A0ABV4X1K3</accession>
<organism evidence="1 2">
    <name type="scientific">Floridaenema aerugineum BLCC-F46</name>
    <dbReference type="NCBI Taxonomy" id="3153654"/>
    <lineage>
        <taxon>Bacteria</taxon>
        <taxon>Bacillati</taxon>
        <taxon>Cyanobacteriota</taxon>
        <taxon>Cyanophyceae</taxon>
        <taxon>Oscillatoriophycideae</taxon>
        <taxon>Aerosakkonematales</taxon>
        <taxon>Aerosakkonemataceae</taxon>
        <taxon>Floridanema</taxon>
        <taxon>Floridanema aerugineum</taxon>
    </lineage>
</organism>
<sequence>MNSLPKSLSNYRNAMELLVIEEVEQQLQNLPENVAKSININDAIAYALNRLPPLYATSLDGYFWQQKQARKTLKDLISKATSWGIKAAQRKKESRPYGDEISFTARYANAS</sequence>
<name>A0ABV4X1K3_9CYAN</name>
<evidence type="ECO:0000313" key="1">
    <source>
        <dbReference type="EMBL" id="MFB2876662.1"/>
    </source>
</evidence>
<reference evidence="1 2" key="1">
    <citation type="submission" date="2024-09" db="EMBL/GenBank/DDBJ databases">
        <title>Floridaenema gen nov. (Aerosakkonemataceae, Aerosakkonematales ord. nov., Cyanobacteria) from benthic tropical and subtropical fresh waters, with the description of four new species.</title>
        <authorList>
            <person name="Moretto J.A."/>
            <person name="Berthold D.E."/>
            <person name="Lefler F.W."/>
            <person name="Huang I.-S."/>
            <person name="Laughinghouse H. IV."/>
        </authorList>
    </citation>
    <scope>NUCLEOTIDE SEQUENCE [LARGE SCALE GENOMIC DNA]</scope>
    <source>
        <strain evidence="1 2">BLCC-F46</strain>
    </source>
</reference>
<dbReference type="Pfam" id="PF10719">
    <property type="entry name" value="ComFB"/>
    <property type="match status" value="1"/>
</dbReference>
<protein>
    <submittedName>
        <fullName evidence="1">Late competence development ComFB family protein</fullName>
    </submittedName>
</protein>
<gene>
    <name evidence="1" type="ORF">ACE1CC_07195</name>
</gene>
<dbReference type="RefSeq" id="WP_413269787.1">
    <property type="nucleotide sequence ID" value="NZ_JBHFNQ010000056.1"/>
</dbReference>
<dbReference type="EMBL" id="JBHFNQ010000056">
    <property type="protein sequence ID" value="MFB2876662.1"/>
    <property type="molecule type" value="Genomic_DNA"/>
</dbReference>
<evidence type="ECO:0000313" key="2">
    <source>
        <dbReference type="Proteomes" id="UP001576774"/>
    </source>
</evidence>
<dbReference type="InterPro" id="IPR019657">
    <property type="entry name" value="ComFB"/>
</dbReference>
<keyword evidence="2" id="KW-1185">Reference proteome</keyword>
<comment type="caution">
    <text evidence="1">The sequence shown here is derived from an EMBL/GenBank/DDBJ whole genome shotgun (WGS) entry which is preliminary data.</text>
</comment>
<proteinExistence type="predicted"/>
<dbReference type="Proteomes" id="UP001576774">
    <property type="component" value="Unassembled WGS sequence"/>
</dbReference>